<dbReference type="PANTHER" id="PTHR14296:SF16">
    <property type="entry name" value="REMODELING AND SPACING FACTOR 1"/>
    <property type="match status" value="1"/>
</dbReference>
<dbReference type="Pfam" id="PF15613">
    <property type="entry name" value="WSD"/>
    <property type="match status" value="1"/>
</dbReference>
<dbReference type="EMBL" id="CAJOAZ010012140">
    <property type="protein sequence ID" value="CAF4247749.1"/>
    <property type="molecule type" value="Genomic_DNA"/>
</dbReference>
<feature type="compositionally biased region" description="Polar residues" evidence="3">
    <location>
        <begin position="344"/>
        <end position="361"/>
    </location>
</feature>
<dbReference type="InterPro" id="IPR028941">
    <property type="entry name" value="WHIM2_dom"/>
</dbReference>
<feature type="domain" description="WHIM2" evidence="4">
    <location>
        <begin position="149"/>
        <end position="202"/>
    </location>
</feature>
<feature type="region of interest" description="Disordered" evidence="3">
    <location>
        <begin position="242"/>
        <end position="392"/>
    </location>
</feature>
<evidence type="ECO:0000313" key="5">
    <source>
        <dbReference type="EMBL" id="CAF4247749.1"/>
    </source>
</evidence>
<accession>A0A820EFC9</accession>
<reference evidence="5" key="1">
    <citation type="submission" date="2021-02" db="EMBL/GenBank/DDBJ databases">
        <authorList>
            <person name="Nowell W R."/>
        </authorList>
    </citation>
    <scope>NUCLEOTIDE SEQUENCE</scope>
</reference>
<dbReference type="GO" id="GO:0042393">
    <property type="term" value="F:histone binding"/>
    <property type="evidence" value="ECO:0007669"/>
    <property type="project" value="TreeGrafter"/>
</dbReference>
<dbReference type="GO" id="GO:0031213">
    <property type="term" value="C:RSF complex"/>
    <property type="evidence" value="ECO:0007669"/>
    <property type="project" value="InterPro"/>
</dbReference>
<dbReference type="AlphaFoldDB" id="A0A820EFC9"/>
<evidence type="ECO:0000256" key="1">
    <source>
        <dbReference type="ARBA" id="ARBA00004123"/>
    </source>
</evidence>
<keyword evidence="2" id="KW-0539">Nucleus</keyword>
<feature type="compositionally biased region" description="Basic residues" evidence="3">
    <location>
        <begin position="312"/>
        <end position="321"/>
    </location>
</feature>
<organism evidence="5 6">
    <name type="scientific">Adineta steineri</name>
    <dbReference type="NCBI Taxonomy" id="433720"/>
    <lineage>
        <taxon>Eukaryota</taxon>
        <taxon>Metazoa</taxon>
        <taxon>Spiralia</taxon>
        <taxon>Gnathifera</taxon>
        <taxon>Rotifera</taxon>
        <taxon>Eurotatoria</taxon>
        <taxon>Bdelloidea</taxon>
        <taxon>Adinetida</taxon>
        <taxon>Adinetidae</taxon>
        <taxon>Adineta</taxon>
    </lineage>
</organism>
<dbReference type="GO" id="GO:0045892">
    <property type="term" value="P:negative regulation of DNA-templated transcription"/>
    <property type="evidence" value="ECO:0007669"/>
    <property type="project" value="TreeGrafter"/>
</dbReference>
<dbReference type="PANTHER" id="PTHR14296">
    <property type="entry name" value="REMODELING AND SPACING FACTOR 1"/>
    <property type="match status" value="1"/>
</dbReference>
<evidence type="ECO:0000256" key="3">
    <source>
        <dbReference type="SAM" id="MobiDB-lite"/>
    </source>
</evidence>
<protein>
    <recommendedName>
        <fullName evidence="4">WHIM2 domain-containing protein</fullName>
    </recommendedName>
</protein>
<name>A0A820EFC9_9BILA</name>
<evidence type="ECO:0000256" key="2">
    <source>
        <dbReference type="ARBA" id="ARBA00023242"/>
    </source>
</evidence>
<feature type="compositionally biased region" description="Acidic residues" evidence="3">
    <location>
        <begin position="298"/>
        <end position="307"/>
    </location>
</feature>
<evidence type="ECO:0000259" key="4">
    <source>
        <dbReference type="Pfam" id="PF15613"/>
    </source>
</evidence>
<comment type="caution">
    <text evidence="5">The sequence shown here is derived from an EMBL/GenBank/DDBJ whole genome shotgun (WGS) entry which is preliminary data.</text>
</comment>
<dbReference type="InterPro" id="IPR028938">
    <property type="entry name" value="Rsf1-like"/>
</dbReference>
<feature type="compositionally biased region" description="Basic residues" evidence="3">
    <location>
        <begin position="378"/>
        <end position="388"/>
    </location>
</feature>
<gene>
    <name evidence="5" type="ORF">OXD698_LOCUS43262</name>
</gene>
<dbReference type="Proteomes" id="UP000663844">
    <property type="component" value="Unassembled WGS sequence"/>
</dbReference>
<sequence length="457" mass="53639">MAIENNFIDSQKDQRRIDLLNDANYGIVLCFLDQFRSILDLPHYPLQLFEDHLINYQEQNPSRLIDFHFILLKRLSLAKNAQRDKFDSIITKFVSRFDSNDSEQLATIDYLHIDINLKVRIIKYLLESQFDLNQTFKNTISEKSSCDIKSLPLGRDRFGASYWFFMDSNCFVRLFREDVNNDRTWTNIAKNREELEKFIQLLITDSTVRKRFPDWIIDYEPYSSLLRTSEFEQCYLPIRGEELETTPDNIENSDLSKDKDESSSSPEISTKRKRGRPKRSTESTIEVDSSEVQKETETTIDDDDEESDVLKKRNSRSRKRKVTTEEQEVSLDDMSLATRRSSRLRPTSVVTPDSSSQLSDTTQKHLIKTKTKISPTLRSRRRRKKPSRRKMDDYFCLSTSSSDEHIDDLTDDEYSSDDNQYLVDVEDHFFELDEDNTSMNDQELRTAKTAHTSTIIT</sequence>
<proteinExistence type="predicted"/>
<evidence type="ECO:0000313" key="6">
    <source>
        <dbReference type="Proteomes" id="UP000663844"/>
    </source>
</evidence>
<comment type="subcellular location">
    <subcellularLocation>
        <location evidence="1">Nucleus</location>
    </subcellularLocation>
</comment>
<feature type="non-terminal residue" evidence="5">
    <location>
        <position position="457"/>
    </location>
</feature>